<dbReference type="Gene3D" id="2.110.10.10">
    <property type="entry name" value="Hemopexin-like domain"/>
    <property type="match status" value="2"/>
</dbReference>
<dbReference type="SMART" id="SM00120">
    <property type="entry name" value="HX"/>
    <property type="match status" value="4"/>
</dbReference>
<evidence type="ECO:0000313" key="3">
    <source>
        <dbReference type="Ensembl" id="ENSNBRP00000001789.1"/>
    </source>
</evidence>
<feature type="repeat" description="Hemopexin" evidence="2">
    <location>
        <begin position="41"/>
        <end position="85"/>
    </location>
</feature>
<feature type="repeat" description="Hemopexin" evidence="2">
    <location>
        <begin position="188"/>
        <end position="235"/>
    </location>
</feature>
<dbReference type="GeneTree" id="ENSGT00940000166972"/>
<dbReference type="Bgee" id="ENSNBRG00000001412">
    <property type="expression patterns" value="Expressed in liver and 5 other cell types or tissues"/>
</dbReference>
<dbReference type="PANTHER" id="PTHR22917:SF10">
    <property type="entry name" value="HEMOPEXIN"/>
    <property type="match status" value="1"/>
</dbReference>
<organism evidence="3 4">
    <name type="scientific">Neolamprologus brichardi</name>
    <name type="common">Fairy cichlid</name>
    <name type="synonym">Lamprologus brichardi</name>
    <dbReference type="NCBI Taxonomy" id="32507"/>
    <lineage>
        <taxon>Eukaryota</taxon>
        <taxon>Metazoa</taxon>
        <taxon>Chordata</taxon>
        <taxon>Craniata</taxon>
        <taxon>Vertebrata</taxon>
        <taxon>Euteleostomi</taxon>
        <taxon>Actinopterygii</taxon>
        <taxon>Neopterygii</taxon>
        <taxon>Teleostei</taxon>
        <taxon>Neoteleostei</taxon>
        <taxon>Acanthomorphata</taxon>
        <taxon>Ovalentaria</taxon>
        <taxon>Cichlomorphae</taxon>
        <taxon>Cichliformes</taxon>
        <taxon>Cichlidae</taxon>
        <taxon>African cichlids</taxon>
        <taxon>Pseudocrenilabrinae</taxon>
        <taxon>Lamprologini</taxon>
        <taxon>Neolamprologus</taxon>
    </lineage>
</organism>
<dbReference type="Ensembl" id="ENSNBRT00000001865.1">
    <property type="protein sequence ID" value="ENSNBRP00000001789.1"/>
    <property type="gene ID" value="ENSNBRG00000001412.1"/>
</dbReference>
<dbReference type="InterPro" id="IPR051298">
    <property type="entry name" value="Heme_transport/Cell_adhesion"/>
</dbReference>
<dbReference type="InterPro" id="IPR036375">
    <property type="entry name" value="Hemopexin-like_dom_sf"/>
</dbReference>
<accession>A0A3Q4M434</accession>
<name>A0A3Q4M434_NEOBR</name>
<protein>
    <submittedName>
        <fullName evidence="3">Hemopexin a</fullName>
    </submittedName>
</protein>
<reference evidence="3" key="1">
    <citation type="submission" date="2025-08" db="UniProtKB">
        <authorList>
            <consortium name="Ensembl"/>
        </authorList>
    </citation>
    <scope>IDENTIFICATION</scope>
</reference>
<evidence type="ECO:0000313" key="4">
    <source>
        <dbReference type="Proteomes" id="UP000261580"/>
    </source>
</evidence>
<feature type="repeat" description="Hemopexin" evidence="2">
    <location>
        <begin position="87"/>
        <end position="132"/>
    </location>
</feature>
<dbReference type="InterPro" id="IPR018487">
    <property type="entry name" value="Hemopexin-like_repeat"/>
</dbReference>
<evidence type="ECO:0000256" key="2">
    <source>
        <dbReference type="PROSITE-ProRule" id="PRU01011"/>
    </source>
</evidence>
<dbReference type="Proteomes" id="UP000261580">
    <property type="component" value="Unassembled WGS sequence"/>
</dbReference>
<dbReference type="PROSITE" id="PS51642">
    <property type="entry name" value="HEMOPEXIN_2"/>
    <property type="match status" value="3"/>
</dbReference>
<dbReference type="AlphaFoldDB" id="A0A3Q4M434"/>
<reference evidence="3" key="2">
    <citation type="submission" date="2025-09" db="UniProtKB">
        <authorList>
            <consortium name="Ensembl"/>
        </authorList>
    </citation>
    <scope>IDENTIFICATION</scope>
</reference>
<sequence>LDRCKGLEMDAVADNKVFSFYKHKLEAGYPKDISEVFPGIPNDLDAAVECPHPECANDSVIFFKGDEIYHYDLKSKTVEEKEFKSMPNCTSAFRFMEHYYCFHGHMFSKFDPKTGEVHGKYPKEARDYFMRCSKFSKLKSKVSNVWLHTQRSSELDLFSYVTGHHYLRKDDNDTLTSDTIESDFKELHSEVDAAFSYENHLYMVKNNDLYVYRVGEPHTHLDGYPKPVTEELGIEGPIDAAFVCEDHHIAHIIKGNQMYDVELKVTPRKAGNERPIGPFKRVDTAMCGPGGVKVIIGNHFYHFDSTKLLSAARSLPEQHKVSLELFGCDH</sequence>
<keyword evidence="1" id="KW-0732">Signal</keyword>
<dbReference type="GO" id="GO:0005615">
    <property type="term" value="C:extracellular space"/>
    <property type="evidence" value="ECO:0007669"/>
    <property type="project" value="TreeGrafter"/>
</dbReference>
<proteinExistence type="predicted"/>
<keyword evidence="4" id="KW-1185">Reference proteome</keyword>
<dbReference type="PANTHER" id="PTHR22917">
    <property type="entry name" value="HEMOPEXIN DOMAIN-CONTAINING PROTEIN"/>
    <property type="match status" value="1"/>
</dbReference>
<dbReference type="SUPFAM" id="SSF50923">
    <property type="entry name" value="Hemopexin-like domain"/>
    <property type="match status" value="2"/>
</dbReference>
<evidence type="ECO:0000256" key="1">
    <source>
        <dbReference type="ARBA" id="ARBA00022729"/>
    </source>
</evidence>